<dbReference type="PANTHER" id="PTHR34220:SF7">
    <property type="entry name" value="SENSOR HISTIDINE KINASE YPDA"/>
    <property type="match status" value="1"/>
</dbReference>
<dbReference type="AlphaFoldDB" id="A0A7X0VU44"/>
<dbReference type="InterPro" id="IPR036890">
    <property type="entry name" value="HATPase_C_sf"/>
</dbReference>
<feature type="transmembrane region" description="Helical" evidence="1">
    <location>
        <begin position="279"/>
        <end position="299"/>
    </location>
</feature>
<evidence type="ECO:0000259" key="2">
    <source>
        <dbReference type="Pfam" id="PF02518"/>
    </source>
</evidence>
<keyword evidence="4" id="KW-0418">Kinase</keyword>
<dbReference type="Gene3D" id="3.30.565.10">
    <property type="entry name" value="Histidine kinase-like ATPase, C-terminal domain"/>
    <property type="match status" value="1"/>
</dbReference>
<proteinExistence type="predicted"/>
<evidence type="ECO:0000313" key="5">
    <source>
        <dbReference type="Proteomes" id="UP000564644"/>
    </source>
</evidence>
<organism evidence="4 5">
    <name type="scientific">Cohnella zeiphila</name>
    <dbReference type="NCBI Taxonomy" id="2761120"/>
    <lineage>
        <taxon>Bacteria</taxon>
        <taxon>Bacillati</taxon>
        <taxon>Bacillota</taxon>
        <taxon>Bacilli</taxon>
        <taxon>Bacillales</taxon>
        <taxon>Paenibacillaceae</taxon>
        <taxon>Cohnella</taxon>
    </lineage>
</organism>
<gene>
    <name evidence="4" type="ORF">H7C18_03040</name>
</gene>
<keyword evidence="4" id="KW-0808">Transferase</keyword>
<dbReference type="PANTHER" id="PTHR34220">
    <property type="entry name" value="SENSOR HISTIDINE KINASE YPDA"/>
    <property type="match status" value="1"/>
</dbReference>
<reference evidence="4 5" key="1">
    <citation type="submission" date="2020-08" db="EMBL/GenBank/DDBJ databases">
        <title>Cohnella phylogeny.</title>
        <authorList>
            <person name="Dunlap C."/>
        </authorList>
    </citation>
    <scope>NUCLEOTIDE SEQUENCE [LARGE SCALE GENOMIC DNA]</scope>
    <source>
        <strain evidence="4 5">CBP 2801</strain>
    </source>
</reference>
<keyword evidence="1" id="KW-0472">Membrane</keyword>
<accession>A0A7X0VU44</accession>
<dbReference type="SUPFAM" id="SSF55874">
    <property type="entry name" value="ATPase domain of HSP90 chaperone/DNA topoisomerase II/histidine kinase"/>
    <property type="match status" value="1"/>
</dbReference>
<dbReference type="InterPro" id="IPR050640">
    <property type="entry name" value="Bact_2-comp_sensor_kinase"/>
</dbReference>
<dbReference type="GO" id="GO:0000155">
    <property type="term" value="F:phosphorelay sensor kinase activity"/>
    <property type="evidence" value="ECO:0007669"/>
    <property type="project" value="InterPro"/>
</dbReference>
<keyword evidence="1" id="KW-1133">Transmembrane helix</keyword>
<name>A0A7X0VU44_9BACL</name>
<evidence type="ECO:0000313" key="4">
    <source>
        <dbReference type="EMBL" id="MBB6729862.1"/>
    </source>
</evidence>
<dbReference type="Pfam" id="PF02518">
    <property type="entry name" value="HATPase_c"/>
    <property type="match status" value="1"/>
</dbReference>
<dbReference type="RefSeq" id="WP_185127532.1">
    <property type="nucleotide sequence ID" value="NZ_JACJVO010000003.1"/>
</dbReference>
<dbReference type="Proteomes" id="UP000564644">
    <property type="component" value="Unassembled WGS sequence"/>
</dbReference>
<comment type="caution">
    <text evidence="4">The sequence shown here is derived from an EMBL/GenBank/DDBJ whole genome shotgun (WGS) entry which is preliminary data.</text>
</comment>
<dbReference type="Pfam" id="PF06580">
    <property type="entry name" value="His_kinase"/>
    <property type="match status" value="1"/>
</dbReference>
<dbReference type="GO" id="GO:0016020">
    <property type="term" value="C:membrane"/>
    <property type="evidence" value="ECO:0007669"/>
    <property type="project" value="InterPro"/>
</dbReference>
<dbReference type="InterPro" id="IPR003594">
    <property type="entry name" value="HATPase_dom"/>
</dbReference>
<evidence type="ECO:0000259" key="3">
    <source>
        <dbReference type="Pfam" id="PF06580"/>
    </source>
</evidence>
<feature type="transmembrane region" description="Helical" evidence="1">
    <location>
        <begin position="18"/>
        <end position="41"/>
    </location>
</feature>
<keyword evidence="5" id="KW-1185">Reference proteome</keyword>
<feature type="domain" description="Signal transduction histidine kinase internal region" evidence="3">
    <location>
        <begin position="366"/>
        <end position="444"/>
    </location>
</feature>
<feature type="domain" description="Histidine kinase/HSP90-like ATPase" evidence="2">
    <location>
        <begin position="463"/>
        <end position="569"/>
    </location>
</feature>
<sequence length="581" mass="66305">MAQRAEGKLYPIQHYVKIMLVISFSVLVLDFIISFASISIVKQQSARYLRDTASLYLDRINSNFAYINHFMGWTLANDENLKTMNKLGSLDGKFIKAKNDLYKRFAELQKGYGEEYDFFLYLSGQDFLVNCAPMNLTYAEYGALQDQIRAFVKDKNLYEKYSSRWSTLSLGGTHYIFNIIPYNGTFLICLVSADDLIRPLRQIDLGKNGYISLIDEEGKSVASPVLNNGKALTNGTESMALQNLVRSRTTVKGEFSNASFYVRLVIQFGAFEKIMIAQLLIVLLAAIVACSLGFMMLYIKNKVLKPIKSFSYNLAFWTGDGELKDIGDSKLAELEKANTQFLNLVKQVREFKIDIYERELEKRSIQLDYMKLQIKPHFFLNCLTTIYSMAQMQMHEEIQRMALSTSEYFRYIFKHGQDFVRLEDEIGHVRVYLEIQKNRYRDSFAYRIEQSDRSRGTLVPPLVLQTFVENAMKYGVSRENESQISLAADRRTEAGEEWTVIRIADTGPGFAADILEKLAGGQPLDQTDGSRIGIMNTVQRLGYLYRQKAKVRFYNGEAGGACIELLLPNPPGELPERGESA</sequence>
<evidence type="ECO:0000256" key="1">
    <source>
        <dbReference type="SAM" id="Phobius"/>
    </source>
</evidence>
<keyword evidence="1" id="KW-0812">Transmembrane</keyword>
<protein>
    <submittedName>
        <fullName evidence="4">Histidine kinase</fullName>
    </submittedName>
</protein>
<dbReference type="InterPro" id="IPR010559">
    <property type="entry name" value="Sig_transdc_His_kin_internal"/>
</dbReference>
<dbReference type="EMBL" id="JACJVO010000003">
    <property type="protein sequence ID" value="MBB6729862.1"/>
    <property type="molecule type" value="Genomic_DNA"/>
</dbReference>